<dbReference type="GO" id="GO:0015807">
    <property type="term" value="P:L-amino acid transport"/>
    <property type="evidence" value="ECO:0007669"/>
    <property type="project" value="TreeGrafter"/>
</dbReference>
<dbReference type="GO" id="GO:0015658">
    <property type="term" value="F:branched-chain amino acid transmembrane transporter activity"/>
    <property type="evidence" value="ECO:0007669"/>
    <property type="project" value="TreeGrafter"/>
</dbReference>
<gene>
    <name evidence="8" type="ORF">CPter91_3117</name>
</gene>
<keyword evidence="5" id="KW-0067">ATP-binding</keyword>
<dbReference type="InterPro" id="IPR017871">
    <property type="entry name" value="ABC_transporter-like_CS"/>
</dbReference>
<dbReference type="PROSITE" id="PS50893">
    <property type="entry name" value="ABC_TRANSPORTER_2"/>
    <property type="match status" value="1"/>
</dbReference>
<dbReference type="GO" id="GO:0016887">
    <property type="term" value="F:ATP hydrolysis activity"/>
    <property type="evidence" value="ECO:0007669"/>
    <property type="project" value="InterPro"/>
</dbReference>
<dbReference type="InterPro" id="IPR027417">
    <property type="entry name" value="P-loop_NTPase"/>
</dbReference>
<keyword evidence="2" id="KW-0813">Transport</keyword>
<dbReference type="GO" id="GO:0005524">
    <property type="term" value="F:ATP binding"/>
    <property type="evidence" value="ECO:0007669"/>
    <property type="project" value="UniProtKB-KW"/>
</dbReference>
<dbReference type="SUPFAM" id="SSF52540">
    <property type="entry name" value="P-loop containing nucleoside triphosphate hydrolases"/>
    <property type="match status" value="1"/>
</dbReference>
<keyword evidence="3" id="KW-0472">Membrane</keyword>
<dbReference type="Proteomes" id="UP000074561">
    <property type="component" value="Chromosome"/>
</dbReference>
<dbReference type="STRING" id="279113.CPter91_3117"/>
<dbReference type="PROSITE" id="PS00211">
    <property type="entry name" value="ABC_TRANSPORTER_1"/>
    <property type="match status" value="1"/>
</dbReference>
<keyword evidence="6" id="KW-0029">Amino-acid transport</keyword>
<reference evidence="8 9" key="1">
    <citation type="submission" date="2015-11" db="EMBL/GenBank/DDBJ databases">
        <title>Exploring the genomic traits of fungus-feeding bacterial genus Collimonas.</title>
        <authorList>
            <person name="Song C."/>
            <person name="Schmidt R."/>
            <person name="de Jager V."/>
            <person name="Krzyzanowska D."/>
            <person name="Jongedijk E."/>
            <person name="Cankar K."/>
            <person name="Beekwilder J."/>
            <person name="van Veen A."/>
            <person name="de Boer W."/>
            <person name="van Veen J.A."/>
            <person name="Garbeva P."/>
        </authorList>
    </citation>
    <scope>NUCLEOTIDE SEQUENCE [LARGE SCALE GENOMIC DNA]</scope>
    <source>
        <strain evidence="8 9">Ter91</strain>
    </source>
</reference>
<name>A0A127Q735_9BURK</name>
<evidence type="ECO:0000259" key="7">
    <source>
        <dbReference type="PROSITE" id="PS50893"/>
    </source>
</evidence>
<sequence length="231" mass="25071">MSALLEIRGLHAFYDQGRVLHGVDLEVGAGEIVSLLGRNGAGRSTTLKAVMGMLRCHGSVRLNGIELIGLKTFQIARHGMAYVPEERAVFPTLTVQQNLLLGQLRQEPAALDEVWRLMPQLAVRKHVAAGLLSGGEQQMLSLCRSLMGKPRLLMVDEPTEGLAPDMARTVAQHLSALRAQGLGILLVEQKLGIALEISDRVLVMGHGRIVFGGTPAQLRASPAIRQKWLEV</sequence>
<comment type="similarity">
    <text evidence="1">Belongs to the ABC transporter superfamily.</text>
</comment>
<evidence type="ECO:0000313" key="8">
    <source>
        <dbReference type="EMBL" id="AMP05452.1"/>
    </source>
</evidence>
<keyword evidence="3" id="KW-1003">Cell membrane</keyword>
<dbReference type="Gene3D" id="3.40.50.300">
    <property type="entry name" value="P-loop containing nucleotide triphosphate hydrolases"/>
    <property type="match status" value="1"/>
</dbReference>
<dbReference type="SMART" id="SM00382">
    <property type="entry name" value="AAA"/>
    <property type="match status" value="1"/>
</dbReference>
<dbReference type="PATRIC" id="fig|279113.9.peg.3082"/>
<dbReference type="InterPro" id="IPR003439">
    <property type="entry name" value="ABC_transporter-like_ATP-bd"/>
</dbReference>
<evidence type="ECO:0000256" key="6">
    <source>
        <dbReference type="ARBA" id="ARBA00022970"/>
    </source>
</evidence>
<dbReference type="CDD" id="cd03224">
    <property type="entry name" value="ABC_TM1139_LivF_branched"/>
    <property type="match status" value="1"/>
</dbReference>
<dbReference type="PANTHER" id="PTHR43820:SF2">
    <property type="entry name" value="ABC TRANSPORTER ATP-BINDING PROTEIN"/>
    <property type="match status" value="1"/>
</dbReference>
<dbReference type="EMBL" id="CP013234">
    <property type="protein sequence ID" value="AMP05452.1"/>
    <property type="molecule type" value="Genomic_DNA"/>
</dbReference>
<dbReference type="InterPro" id="IPR003593">
    <property type="entry name" value="AAA+_ATPase"/>
</dbReference>
<proteinExistence type="inferred from homology"/>
<accession>A0A127Q735</accession>
<organism evidence="8 9">
    <name type="scientific">Collimonas pratensis</name>
    <dbReference type="NCBI Taxonomy" id="279113"/>
    <lineage>
        <taxon>Bacteria</taxon>
        <taxon>Pseudomonadati</taxon>
        <taxon>Pseudomonadota</taxon>
        <taxon>Betaproteobacteria</taxon>
        <taxon>Burkholderiales</taxon>
        <taxon>Oxalobacteraceae</taxon>
        <taxon>Collimonas</taxon>
    </lineage>
</organism>
<dbReference type="PANTHER" id="PTHR43820">
    <property type="entry name" value="HIGH-AFFINITY BRANCHED-CHAIN AMINO ACID TRANSPORT ATP-BINDING PROTEIN LIVF"/>
    <property type="match status" value="1"/>
</dbReference>
<dbReference type="InterPro" id="IPR052156">
    <property type="entry name" value="BCAA_Transport_ATP-bd_LivF"/>
</dbReference>
<evidence type="ECO:0000256" key="1">
    <source>
        <dbReference type="ARBA" id="ARBA00005417"/>
    </source>
</evidence>
<evidence type="ECO:0000313" key="9">
    <source>
        <dbReference type="Proteomes" id="UP000074561"/>
    </source>
</evidence>
<evidence type="ECO:0000256" key="3">
    <source>
        <dbReference type="ARBA" id="ARBA00022475"/>
    </source>
</evidence>
<dbReference type="RefSeq" id="WP_205631605.1">
    <property type="nucleotide sequence ID" value="NZ_CP013234.1"/>
</dbReference>
<evidence type="ECO:0000256" key="2">
    <source>
        <dbReference type="ARBA" id="ARBA00022448"/>
    </source>
</evidence>
<protein>
    <submittedName>
        <fullName evidence="8">ABC transporter family protein</fullName>
    </submittedName>
</protein>
<keyword evidence="4" id="KW-0547">Nucleotide-binding</keyword>
<evidence type="ECO:0000256" key="5">
    <source>
        <dbReference type="ARBA" id="ARBA00022840"/>
    </source>
</evidence>
<dbReference type="KEGG" id="cpra:CPter91_3117"/>
<feature type="domain" description="ABC transporter" evidence="7">
    <location>
        <begin position="5"/>
        <end position="231"/>
    </location>
</feature>
<dbReference type="AlphaFoldDB" id="A0A127Q735"/>
<dbReference type="Pfam" id="PF00005">
    <property type="entry name" value="ABC_tran"/>
    <property type="match status" value="1"/>
</dbReference>
<evidence type="ECO:0000256" key="4">
    <source>
        <dbReference type="ARBA" id="ARBA00022741"/>
    </source>
</evidence>